<dbReference type="Proteomes" id="UP000050761">
    <property type="component" value="Unassembled WGS sequence"/>
</dbReference>
<gene>
    <name evidence="1" type="ORF">HPBE_LOCUS1653</name>
</gene>
<sequence length="89" mass="9918">MVRSLVRPQAKRQKTEYLTTDVNEHGSININGTELSRVTSFKYLGSTVASDDNQVGDECTCECSLVQMALVDWDALRQDNTRVPQVKGV</sequence>
<dbReference type="EMBL" id="UZAH01001942">
    <property type="protein sequence ID" value="VDO20485.1"/>
    <property type="molecule type" value="Genomic_DNA"/>
</dbReference>
<evidence type="ECO:0000313" key="1">
    <source>
        <dbReference type="EMBL" id="VDO20485.1"/>
    </source>
</evidence>
<dbReference type="AlphaFoldDB" id="A0A183F660"/>
<accession>A0A183F660</accession>
<reference evidence="3" key="2">
    <citation type="submission" date="2019-09" db="UniProtKB">
        <authorList>
            <consortium name="WormBaseParasite"/>
        </authorList>
    </citation>
    <scope>IDENTIFICATION</scope>
</reference>
<reference evidence="1 2" key="1">
    <citation type="submission" date="2018-11" db="EMBL/GenBank/DDBJ databases">
        <authorList>
            <consortium name="Pathogen Informatics"/>
        </authorList>
    </citation>
    <scope>NUCLEOTIDE SEQUENCE [LARGE SCALE GENOMIC DNA]</scope>
</reference>
<evidence type="ECO:0000313" key="3">
    <source>
        <dbReference type="WBParaSite" id="HPBE_0000165201-mRNA-1"/>
    </source>
</evidence>
<name>A0A183F660_HELPZ</name>
<keyword evidence="2" id="KW-1185">Reference proteome</keyword>
<dbReference type="WBParaSite" id="HPBE_0000165201-mRNA-1">
    <property type="protein sequence ID" value="HPBE_0000165201-mRNA-1"/>
    <property type="gene ID" value="HPBE_0000165201"/>
</dbReference>
<accession>A0A3P7X4H2</accession>
<organism evidence="2 3">
    <name type="scientific">Heligmosomoides polygyrus</name>
    <name type="common">Parasitic roundworm</name>
    <dbReference type="NCBI Taxonomy" id="6339"/>
    <lineage>
        <taxon>Eukaryota</taxon>
        <taxon>Metazoa</taxon>
        <taxon>Ecdysozoa</taxon>
        <taxon>Nematoda</taxon>
        <taxon>Chromadorea</taxon>
        <taxon>Rhabditida</taxon>
        <taxon>Rhabditina</taxon>
        <taxon>Rhabditomorpha</taxon>
        <taxon>Strongyloidea</taxon>
        <taxon>Heligmosomidae</taxon>
        <taxon>Heligmosomoides</taxon>
    </lineage>
</organism>
<evidence type="ECO:0000313" key="2">
    <source>
        <dbReference type="Proteomes" id="UP000050761"/>
    </source>
</evidence>
<proteinExistence type="predicted"/>
<protein>
    <submittedName>
        <fullName evidence="1 3">Uncharacterized protein</fullName>
    </submittedName>
</protein>